<evidence type="ECO:0000256" key="1">
    <source>
        <dbReference type="SAM" id="MobiDB-lite"/>
    </source>
</evidence>
<reference evidence="3" key="1">
    <citation type="journal article" date="2019" name="Int. J. Syst. Evol. Microbiol.">
        <title>The Global Catalogue of Microorganisms (GCM) 10K type strain sequencing project: providing services to taxonomists for standard genome sequencing and annotation.</title>
        <authorList>
            <consortium name="The Broad Institute Genomics Platform"/>
            <consortium name="The Broad Institute Genome Sequencing Center for Infectious Disease"/>
            <person name="Wu L."/>
            <person name="Ma J."/>
        </authorList>
    </citation>
    <scope>NUCLEOTIDE SEQUENCE [LARGE SCALE GENOMIC DNA]</scope>
    <source>
        <strain evidence="3">JCM 30331</strain>
    </source>
</reference>
<organism evidence="2 3">
    <name type="scientific">Deinococcus malanensis</name>
    <dbReference type="NCBI Taxonomy" id="1706855"/>
    <lineage>
        <taxon>Bacteria</taxon>
        <taxon>Thermotogati</taxon>
        <taxon>Deinococcota</taxon>
        <taxon>Deinococci</taxon>
        <taxon>Deinococcales</taxon>
        <taxon>Deinococcaceae</taxon>
        <taxon>Deinococcus</taxon>
    </lineage>
</organism>
<keyword evidence="3" id="KW-1185">Reference proteome</keyword>
<dbReference type="RefSeq" id="WP_189011610.1">
    <property type="nucleotide sequence ID" value="NZ_BMPP01000023.1"/>
</dbReference>
<name>A0ABQ2F208_9DEIO</name>
<gene>
    <name evidence="2" type="ORF">GCM10008955_38060</name>
</gene>
<feature type="compositionally biased region" description="Basic residues" evidence="1">
    <location>
        <begin position="1"/>
        <end position="13"/>
    </location>
</feature>
<protein>
    <submittedName>
        <fullName evidence="2">Uncharacterized protein</fullName>
    </submittedName>
</protein>
<dbReference type="Proteomes" id="UP000647587">
    <property type="component" value="Unassembled WGS sequence"/>
</dbReference>
<proteinExistence type="predicted"/>
<dbReference type="EMBL" id="BMPP01000023">
    <property type="protein sequence ID" value="GGK40655.1"/>
    <property type="molecule type" value="Genomic_DNA"/>
</dbReference>
<feature type="region of interest" description="Disordered" evidence="1">
    <location>
        <begin position="1"/>
        <end position="35"/>
    </location>
</feature>
<evidence type="ECO:0000313" key="3">
    <source>
        <dbReference type="Proteomes" id="UP000647587"/>
    </source>
</evidence>
<accession>A0ABQ2F208</accession>
<sequence length="109" mass="11651">MTQAPRKRGRPPKSGKTLPPEPAPKEAQPTEATFQPLLPGVRRVVAHRPLSVLEVQDSTDLDMLLLDARVAGQVVSRLGPNFALLVPGSEKAVLDALRKAGHLPKVVGP</sequence>
<comment type="caution">
    <text evidence="2">The sequence shown here is derived from an EMBL/GenBank/DDBJ whole genome shotgun (WGS) entry which is preliminary data.</text>
</comment>
<evidence type="ECO:0000313" key="2">
    <source>
        <dbReference type="EMBL" id="GGK40655.1"/>
    </source>
</evidence>